<evidence type="ECO:0000313" key="2">
    <source>
        <dbReference type="EMBL" id="SNZ13651.1"/>
    </source>
</evidence>
<keyword evidence="1" id="KW-1133">Transmembrane helix</keyword>
<keyword evidence="1" id="KW-0472">Membrane</keyword>
<reference evidence="3" key="1">
    <citation type="submission" date="2017-09" db="EMBL/GenBank/DDBJ databases">
        <authorList>
            <person name="Varghese N."/>
            <person name="Submissions S."/>
        </authorList>
    </citation>
    <scope>NUCLEOTIDE SEQUENCE [LARGE SCALE GENOMIC DNA]</scope>
    <source>
        <strain evidence="3">DSM 2913</strain>
    </source>
</reference>
<keyword evidence="3" id="KW-1185">Reference proteome</keyword>
<dbReference type="AlphaFoldDB" id="A0A285P1A1"/>
<accession>A0A285P1A1</accession>
<evidence type="ECO:0000256" key="1">
    <source>
        <dbReference type="SAM" id="Phobius"/>
    </source>
</evidence>
<sequence>MQAQQIVEEALEMGLDERQAFELIGMGLSAKRKVRLMRAQEEEEGKSFWEENKCPILKVFCKEISVGKELKEALGIVVGFLRSSLGLPLLVVFGIISLLVRLGVEVLCEMFKKECKEVEA</sequence>
<name>A0A285P1A1_9AQUI</name>
<keyword evidence="1" id="KW-0812">Transmembrane</keyword>
<proteinExistence type="predicted"/>
<feature type="transmembrane region" description="Helical" evidence="1">
    <location>
        <begin position="85"/>
        <end position="104"/>
    </location>
</feature>
<dbReference type="Proteomes" id="UP000218627">
    <property type="component" value="Unassembled WGS sequence"/>
</dbReference>
<protein>
    <submittedName>
        <fullName evidence="2">Uncharacterized protein</fullName>
    </submittedName>
</protein>
<gene>
    <name evidence="2" type="ORF">SAMN06265353_0833</name>
</gene>
<evidence type="ECO:0000313" key="3">
    <source>
        <dbReference type="Proteomes" id="UP000218627"/>
    </source>
</evidence>
<dbReference type="EMBL" id="OBEN01000003">
    <property type="protein sequence ID" value="SNZ13651.1"/>
    <property type="molecule type" value="Genomic_DNA"/>
</dbReference>
<dbReference type="RefSeq" id="WP_143441266.1">
    <property type="nucleotide sequence ID" value="NZ_OBEN01000003.1"/>
</dbReference>
<organism evidence="2 3">
    <name type="scientific">Hydrogenobacter hydrogenophilus</name>
    <dbReference type="NCBI Taxonomy" id="35835"/>
    <lineage>
        <taxon>Bacteria</taxon>
        <taxon>Pseudomonadati</taxon>
        <taxon>Aquificota</taxon>
        <taxon>Aquificia</taxon>
        <taxon>Aquificales</taxon>
        <taxon>Aquificaceae</taxon>
        <taxon>Hydrogenobacter</taxon>
    </lineage>
</organism>